<sequence length="83" mass="9391">MFDKLKNNIVFLIRMIDKMKTLDSRLWLGSQCAHVTSHGRSLSVVASGGEWLSWFIHGKIIQRFASVENCIGPQKRGIIFSKG</sequence>
<evidence type="ECO:0000313" key="1">
    <source>
        <dbReference type="EMBL" id="KAL2743560.1"/>
    </source>
</evidence>
<dbReference type="AlphaFoldDB" id="A0ABD2CFG5"/>
<proteinExistence type="predicted"/>
<dbReference type="EMBL" id="JAYRBN010000056">
    <property type="protein sequence ID" value="KAL2743560.1"/>
    <property type="molecule type" value="Genomic_DNA"/>
</dbReference>
<evidence type="ECO:0000313" key="2">
    <source>
        <dbReference type="Proteomes" id="UP001607303"/>
    </source>
</evidence>
<protein>
    <submittedName>
        <fullName evidence="1">Uncharacterized protein</fullName>
    </submittedName>
</protein>
<organism evidence="1 2">
    <name type="scientific">Vespula maculifrons</name>
    <name type="common">Eastern yellow jacket</name>
    <name type="synonym">Wasp</name>
    <dbReference type="NCBI Taxonomy" id="7453"/>
    <lineage>
        <taxon>Eukaryota</taxon>
        <taxon>Metazoa</taxon>
        <taxon>Ecdysozoa</taxon>
        <taxon>Arthropoda</taxon>
        <taxon>Hexapoda</taxon>
        <taxon>Insecta</taxon>
        <taxon>Pterygota</taxon>
        <taxon>Neoptera</taxon>
        <taxon>Endopterygota</taxon>
        <taxon>Hymenoptera</taxon>
        <taxon>Apocrita</taxon>
        <taxon>Aculeata</taxon>
        <taxon>Vespoidea</taxon>
        <taxon>Vespidae</taxon>
        <taxon>Vespinae</taxon>
        <taxon>Vespula</taxon>
    </lineage>
</organism>
<reference evidence="1 2" key="1">
    <citation type="journal article" date="2024" name="Ann. Entomol. Soc. Am.">
        <title>Genomic analyses of the southern and eastern yellowjacket wasps (Hymenoptera: Vespidae) reveal evolutionary signatures of social life.</title>
        <authorList>
            <person name="Catto M.A."/>
            <person name="Caine P.B."/>
            <person name="Orr S.E."/>
            <person name="Hunt B.G."/>
            <person name="Goodisman M.A.D."/>
        </authorList>
    </citation>
    <scope>NUCLEOTIDE SEQUENCE [LARGE SCALE GENOMIC DNA]</scope>
    <source>
        <strain evidence="1">232</strain>
        <tissue evidence="1">Head and thorax</tissue>
    </source>
</reference>
<dbReference type="Proteomes" id="UP001607303">
    <property type="component" value="Unassembled WGS sequence"/>
</dbReference>
<comment type="caution">
    <text evidence="1">The sequence shown here is derived from an EMBL/GenBank/DDBJ whole genome shotgun (WGS) entry which is preliminary data.</text>
</comment>
<accession>A0ABD2CFG5</accession>
<gene>
    <name evidence="1" type="ORF">V1477_009049</name>
</gene>
<keyword evidence="2" id="KW-1185">Reference proteome</keyword>
<name>A0ABD2CFG5_VESMC</name>